<feature type="region of interest" description="Disordered" evidence="1">
    <location>
        <begin position="149"/>
        <end position="188"/>
    </location>
</feature>
<evidence type="ECO:0000313" key="2">
    <source>
        <dbReference type="EMBL" id="GFZ19455.1"/>
    </source>
</evidence>
<name>A0A7J0H912_9ERIC</name>
<comment type="caution">
    <text evidence="2">The sequence shown here is derived from an EMBL/GenBank/DDBJ whole genome shotgun (WGS) entry which is preliminary data.</text>
</comment>
<dbReference type="EMBL" id="BJWL01000028">
    <property type="protein sequence ID" value="GFZ19455.1"/>
    <property type="molecule type" value="Genomic_DNA"/>
</dbReference>
<dbReference type="AlphaFoldDB" id="A0A7J0H912"/>
<feature type="region of interest" description="Disordered" evidence="1">
    <location>
        <begin position="30"/>
        <end position="95"/>
    </location>
</feature>
<organism evidence="2 3">
    <name type="scientific">Actinidia rufa</name>
    <dbReference type="NCBI Taxonomy" id="165716"/>
    <lineage>
        <taxon>Eukaryota</taxon>
        <taxon>Viridiplantae</taxon>
        <taxon>Streptophyta</taxon>
        <taxon>Embryophyta</taxon>
        <taxon>Tracheophyta</taxon>
        <taxon>Spermatophyta</taxon>
        <taxon>Magnoliopsida</taxon>
        <taxon>eudicotyledons</taxon>
        <taxon>Gunneridae</taxon>
        <taxon>Pentapetalae</taxon>
        <taxon>asterids</taxon>
        <taxon>Ericales</taxon>
        <taxon>Actinidiaceae</taxon>
        <taxon>Actinidia</taxon>
    </lineage>
</organism>
<protein>
    <submittedName>
        <fullName evidence="2">Uncharacterized protein</fullName>
    </submittedName>
</protein>
<reference evidence="2 3" key="1">
    <citation type="submission" date="2019-07" db="EMBL/GenBank/DDBJ databases">
        <title>De Novo Assembly of kiwifruit Actinidia rufa.</title>
        <authorList>
            <person name="Sugita-Konishi S."/>
            <person name="Sato K."/>
            <person name="Mori E."/>
            <person name="Abe Y."/>
            <person name="Kisaki G."/>
            <person name="Hamano K."/>
            <person name="Suezawa K."/>
            <person name="Otani M."/>
            <person name="Fukuda T."/>
            <person name="Manabe T."/>
            <person name="Gomi K."/>
            <person name="Tabuchi M."/>
            <person name="Akimitsu K."/>
            <person name="Kataoka I."/>
        </authorList>
    </citation>
    <scope>NUCLEOTIDE SEQUENCE [LARGE SCALE GENOMIC DNA]</scope>
    <source>
        <strain evidence="3">cv. Fuchu</strain>
    </source>
</reference>
<feature type="compositionally biased region" description="Basic and acidic residues" evidence="1">
    <location>
        <begin position="62"/>
        <end position="80"/>
    </location>
</feature>
<proteinExistence type="predicted"/>
<dbReference type="Proteomes" id="UP000585474">
    <property type="component" value="Unassembled WGS sequence"/>
</dbReference>
<evidence type="ECO:0000313" key="3">
    <source>
        <dbReference type="Proteomes" id="UP000585474"/>
    </source>
</evidence>
<accession>A0A7J0H912</accession>
<sequence length="215" mass="24263">MVVCFGGSAMVQVRAQRNLIERGLELVGCENKTGRDEETSKKRPEKRSQEEVKRRGQRRGLKKEVIEVRKRGREEVKEEIPADDGGGQNSERQRGVLYTCSMRETCTDGKQHDKELLAKEQSGSAWQTGDPLRGRKTRGLYRLEGSVQTEGAAVRHGSSGISKKNGQRKQLLHGGTQSKLKSTRKDVLEGSRVVQKRKEKLWDTCESLAKQERCN</sequence>
<feature type="compositionally biased region" description="Basic and acidic residues" evidence="1">
    <location>
        <begin position="32"/>
        <end position="54"/>
    </location>
</feature>
<gene>
    <name evidence="2" type="ORF">Acr_28g0001600</name>
</gene>
<evidence type="ECO:0000256" key="1">
    <source>
        <dbReference type="SAM" id="MobiDB-lite"/>
    </source>
</evidence>
<keyword evidence="3" id="KW-1185">Reference proteome</keyword>